<gene>
    <name evidence="2" type="ORF">NCTC10786_03131</name>
</gene>
<name>A0A2X2W0B7_CITKO</name>
<dbReference type="EMBL" id="UAVY01000004">
    <property type="protein sequence ID" value="SQB29345.1"/>
    <property type="molecule type" value="Genomic_DNA"/>
</dbReference>
<feature type="domain" description="Siderophore-interacting FAD-binding" evidence="1">
    <location>
        <begin position="13"/>
        <end position="51"/>
    </location>
</feature>
<sequence>MAGVQGYRLFNVQLARKTEVSPSLLSLVFSGQEVAQMKCDSPDQRIKMLFPV</sequence>
<protein>
    <recommendedName>
        <fullName evidence="1">Siderophore-interacting FAD-binding domain-containing protein</fullName>
    </recommendedName>
</protein>
<dbReference type="Pfam" id="PF08021">
    <property type="entry name" value="FAD_binding_9"/>
    <property type="match status" value="1"/>
</dbReference>
<evidence type="ECO:0000313" key="2">
    <source>
        <dbReference type="EMBL" id="SQB29345.1"/>
    </source>
</evidence>
<dbReference type="Proteomes" id="UP000251584">
    <property type="component" value="Unassembled WGS sequence"/>
</dbReference>
<dbReference type="Gene3D" id="2.40.30.10">
    <property type="entry name" value="Translation factors"/>
    <property type="match status" value="1"/>
</dbReference>
<reference evidence="2 3" key="1">
    <citation type="submission" date="2018-06" db="EMBL/GenBank/DDBJ databases">
        <authorList>
            <consortium name="Pathogen Informatics"/>
            <person name="Doyle S."/>
        </authorList>
    </citation>
    <scope>NUCLEOTIDE SEQUENCE [LARGE SCALE GENOMIC DNA]</scope>
    <source>
        <strain evidence="2 3">NCTC10786</strain>
    </source>
</reference>
<dbReference type="AlphaFoldDB" id="A0A2X2W0B7"/>
<organism evidence="2 3">
    <name type="scientific">Citrobacter koseri</name>
    <name type="common">Citrobacter diversus</name>
    <dbReference type="NCBI Taxonomy" id="545"/>
    <lineage>
        <taxon>Bacteria</taxon>
        <taxon>Pseudomonadati</taxon>
        <taxon>Pseudomonadota</taxon>
        <taxon>Gammaproteobacteria</taxon>
        <taxon>Enterobacterales</taxon>
        <taxon>Enterobacteriaceae</taxon>
        <taxon>Citrobacter</taxon>
    </lineage>
</organism>
<evidence type="ECO:0000313" key="3">
    <source>
        <dbReference type="Proteomes" id="UP000251584"/>
    </source>
</evidence>
<dbReference type="InterPro" id="IPR013113">
    <property type="entry name" value="SIP_FAD-bd"/>
</dbReference>
<evidence type="ECO:0000259" key="1">
    <source>
        <dbReference type="Pfam" id="PF08021"/>
    </source>
</evidence>
<accession>A0A2X2W0B7</accession>
<proteinExistence type="predicted"/>